<reference evidence="1" key="1">
    <citation type="journal article" date="2014" name="Front. Microbiol.">
        <title>High frequency of phylogenetically diverse reductive dehalogenase-homologous genes in deep subseafloor sedimentary metagenomes.</title>
        <authorList>
            <person name="Kawai M."/>
            <person name="Futagami T."/>
            <person name="Toyoda A."/>
            <person name="Takaki Y."/>
            <person name="Nishi S."/>
            <person name="Hori S."/>
            <person name="Arai W."/>
            <person name="Tsubouchi T."/>
            <person name="Morono Y."/>
            <person name="Uchiyama I."/>
            <person name="Ito T."/>
            <person name="Fujiyama A."/>
            <person name="Inagaki F."/>
            <person name="Takami H."/>
        </authorList>
    </citation>
    <scope>NUCLEOTIDE SEQUENCE</scope>
    <source>
        <strain evidence="1">Expedition CK06-06</strain>
    </source>
</reference>
<evidence type="ECO:0000313" key="1">
    <source>
        <dbReference type="EMBL" id="GAG89944.1"/>
    </source>
</evidence>
<proteinExistence type="predicted"/>
<name>X1B2F4_9ZZZZ</name>
<gene>
    <name evidence="1" type="ORF">S01H4_23151</name>
</gene>
<accession>X1B2F4</accession>
<dbReference type="AlphaFoldDB" id="X1B2F4"/>
<dbReference type="EMBL" id="BART01010707">
    <property type="protein sequence ID" value="GAG89944.1"/>
    <property type="molecule type" value="Genomic_DNA"/>
</dbReference>
<sequence length="84" mass="10169">MRSEEIRYLYDRTYFLGGISKHNGQKIGVTGWEEFRKGEIHSQYPAFANRAVFKDKNILKFLLSRYYHVLRPLFYFYTKPLLQL</sequence>
<protein>
    <submittedName>
        <fullName evidence="1">Uncharacterized protein</fullName>
    </submittedName>
</protein>
<comment type="caution">
    <text evidence="1">The sequence shown here is derived from an EMBL/GenBank/DDBJ whole genome shotgun (WGS) entry which is preliminary data.</text>
</comment>
<organism evidence="1">
    <name type="scientific">marine sediment metagenome</name>
    <dbReference type="NCBI Taxonomy" id="412755"/>
    <lineage>
        <taxon>unclassified sequences</taxon>
        <taxon>metagenomes</taxon>
        <taxon>ecological metagenomes</taxon>
    </lineage>
</organism>